<dbReference type="GO" id="GO:0030245">
    <property type="term" value="P:cellulose catabolic process"/>
    <property type="evidence" value="ECO:0007669"/>
    <property type="project" value="UniProtKB-KW"/>
</dbReference>
<dbReference type="Proteomes" id="UP000664859">
    <property type="component" value="Unassembled WGS sequence"/>
</dbReference>
<evidence type="ECO:0000256" key="2">
    <source>
        <dbReference type="ARBA" id="ARBA00022801"/>
    </source>
</evidence>
<organism evidence="9 10">
    <name type="scientific">Tribonema minus</name>
    <dbReference type="NCBI Taxonomy" id="303371"/>
    <lineage>
        <taxon>Eukaryota</taxon>
        <taxon>Sar</taxon>
        <taxon>Stramenopiles</taxon>
        <taxon>Ochrophyta</taxon>
        <taxon>PX clade</taxon>
        <taxon>Xanthophyceae</taxon>
        <taxon>Tribonematales</taxon>
        <taxon>Tribonemataceae</taxon>
        <taxon>Tribonema</taxon>
    </lineage>
</organism>
<keyword evidence="6" id="KW-0624">Polysaccharide degradation</keyword>
<evidence type="ECO:0000256" key="4">
    <source>
        <dbReference type="ARBA" id="ARBA00023277"/>
    </source>
</evidence>
<dbReference type="Gene3D" id="3.20.20.80">
    <property type="entry name" value="Glycosidases"/>
    <property type="match status" value="1"/>
</dbReference>
<keyword evidence="10" id="KW-1185">Reference proteome</keyword>
<dbReference type="SUPFAM" id="SSF51445">
    <property type="entry name" value="(Trans)glycosidases"/>
    <property type="match status" value="1"/>
</dbReference>
<evidence type="ECO:0000313" key="10">
    <source>
        <dbReference type="Proteomes" id="UP000664859"/>
    </source>
</evidence>
<evidence type="ECO:0000259" key="8">
    <source>
        <dbReference type="Pfam" id="PF00150"/>
    </source>
</evidence>
<evidence type="ECO:0000256" key="7">
    <source>
        <dbReference type="RuleBase" id="RU361153"/>
    </source>
</evidence>
<keyword evidence="5 7" id="KW-0326">Glycosidase</keyword>
<evidence type="ECO:0000256" key="3">
    <source>
        <dbReference type="ARBA" id="ARBA00023001"/>
    </source>
</evidence>
<dbReference type="InterPro" id="IPR017853">
    <property type="entry name" value="GH"/>
</dbReference>
<dbReference type="InterPro" id="IPR001547">
    <property type="entry name" value="Glyco_hydro_5"/>
</dbReference>
<dbReference type="OrthoDB" id="442731at2759"/>
<evidence type="ECO:0000313" key="9">
    <source>
        <dbReference type="EMBL" id="KAG5180347.1"/>
    </source>
</evidence>
<name>A0A835YRP3_9STRA</name>
<accession>A0A835YRP3</accession>
<evidence type="ECO:0000256" key="1">
    <source>
        <dbReference type="ARBA" id="ARBA00005641"/>
    </source>
</evidence>
<proteinExistence type="inferred from homology"/>
<protein>
    <submittedName>
        <fullName evidence="9">Glycoside hydrolase superfamily</fullName>
    </submittedName>
</protein>
<reference evidence="9" key="1">
    <citation type="submission" date="2021-02" db="EMBL/GenBank/DDBJ databases">
        <title>First Annotated Genome of the Yellow-green Alga Tribonema minus.</title>
        <authorList>
            <person name="Mahan K.M."/>
        </authorList>
    </citation>
    <scope>NUCLEOTIDE SEQUENCE</scope>
    <source>
        <strain evidence="9">UTEX B ZZ1240</strain>
    </source>
</reference>
<dbReference type="PANTHER" id="PTHR35923:SF2">
    <property type="entry name" value="ENDOGLUCANASE"/>
    <property type="match status" value="1"/>
</dbReference>
<comment type="caution">
    <text evidence="9">The sequence shown here is derived from an EMBL/GenBank/DDBJ whole genome shotgun (WGS) entry which is preliminary data.</text>
</comment>
<dbReference type="EMBL" id="JAFCMP010000401">
    <property type="protein sequence ID" value="KAG5180347.1"/>
    <property type="molecule type" value="Genomic_DNA"/>
</dbReference>
<keyword evidence="4" id="KW-0119">Carbohydrate metabolism</keyword>
<dbReference type="PANTHER" id="PTHR35923">
    <property type="entry name" value="MAJOR EXTRACELLULAR ENDOGLUCANASE"/>
    <property type="match status" value="1"/>
</dbReference>
<keyword evidence="3" id="KW-0136">Cellulose degradation</keyword>
<dbReference type="GO" id="GO:0004553">
    <property type="term" value="F:hydrolase activity, hydrolyzing O-glycosyl compounds"/>
    <property type="evidence" value="ECO:0007669"/>
    <property type="project" value="InterPro"/>
</dbReference>
<sequence>MLNGEPFQLKGINWSGFETATNVLDGMWPGANNMNNILGEMRVLGFNALRIPLSLDLALAPKTVIEDTACDLCGGQLSWKVLDDLFDLAAAYGILILLDMHRLDKVTQSNLWYDETHTEADFIKGWVAILTKFGGKANLLGIDVKNEPQGECTWGTGNKLTDWNLAAERIVKGIVAKVPTYSKLIFVEGTASDFQAQQPPANSVAPADMAYYKFAGQNLDGVKTNPIDFGDPALNKLLVYSPHVYGPDVFAQPYFAAANFPKNMAAIWDLQMGFLKQATGSAVVTGEWGGNFLGDDLMWATAWTSYLVDKCFNDNFFWVINPNSGDTGGLFAEDWMTVVPLKAALMKKVQPNPSAFTTAITPRGACLNYGKPVCPFVPAATAAAGL</sequence>
<comment type="similarity">
    <text evidence="1 7">Belongs to the glycosyl hydrolase 5 (cellulase A) family.</text>
</comment>
<evidence type="ECO:0000256" key="5">
    <source>
        <dbReference type="ARBA" id="ARBA00023295"/>
    </source>
</evidence>
<feature type="domain" description="Glycoside hydrolase family 5" evidence="8">
    <location>
        <begin position="5"/>
        <end position="323"/>
    </location>
</feature>
<keyword evidence="2 7" id="KW-0378">Hydrolase</keyword>
<gene>
    <name evidence="9" type="ORF">JKP88DRAFT_270234</name>
</gene>
<dbReference type="Pfam" id="PF00150">
    <property type="entry name" value="Cellulase"/>
    <property type="match status" value="1"/>
</dbReference>
<evidence type="ECO:0000256" key="6">
    <source>
        <dbReference type="ARBA" id="ARBA00023326"/>
    </source>
</evidence>
<dbReference type="AlphaFoldDB" id="A0A835YRP3"/>